<comment type="caution">
    <text evidence="1">The sequence shown here is derived from an EMBL/GenBank/DDBJ whole genome shotgun (WGS) entry which is preliminary data.</text>
</comment>
<organism evidence="1 2">
    <name type="scientific">Persea americana</name>
    <name type="common">Avocado</name>
    <dbReference type="NCBI Taxonomy" id="3435"/>
    <lineage>
        <taxon>Eukaryota</taxon>
        <taxon>Viridiplantae</taxon>
        <taxon>Streptophyta</taxon>
        <taxon>Embryophyta</taxon>
        <taxon>Tracheophyta</taxon>
        <taxon>Spermatophyta</taxon>
        <taxon>Magnoliopsida</taxon>
        <taxon>Magnoliidae</taxon>
        <taxon>Laurales</taxon>
        <taxon>Lauraceae</taxon>
        <taxon>Persea</taxon>
    </lineage>
</organism>
<evidence type="ECO:0000313" key="2">
    <source>
        <dbReference type="Proteomes" id="UP001234297"/>
    </source>
</evidence>
<sequence>MEARAFLGRLEYQRGNIQAALRVFDGIDLQAAILHFQPSNSEKPSKRNQSLIESLKSLNQHAASLVLEAINLKSLSLHKLGNSTGPEAAQECKNVLDVAEKILPQGLSGVLVDNKLQETVSKAAELLPELWKQAGVLFRSYSGLQARSSDEDCHLASKGVAYARKAIANAQGADEHLNGVGLCLLGVCLGKQAKVVSLGLERSVLPSEILQSFYEVISFECHNPDLIFVLGVAYAEHRNTNAALSYVKQFIDATVGLMLKGWRQLTLVLSALQRYKEAEMVTDAALDVTAKWEQGPLLKMKAKLKTAESLPTDAVEAYRFLLALVQAQRKSVGSFRHINQVILTSYFNLVTRFKEDMMFKCSRDMIIDHVDALYVALKAECKKQGID</sequence>
<protein>
    <submittedName>
        <fullName evidence="1">Uncharacterized protein</fullName>
    </submittedName>
</protein>
<accession>A0ACC2KRS1</accession>
<reference evidence="1 2" key="1">
    <citation type="journal article" date="2022" name="Hortic Res">
        <title>A haplotype resolved chromosomal level avocado genome allows analysis of novel avocado genes.</title>
        <authorList>
            <person name="Nath O."/>
            <person name="Fletcher S.J."/>
            <person name="Hayward A."/>
            <person name="Shaw L.M."/>
            <person name="Masouleh A.K."/>
            <person name="Furtado A."/>
            <person name="Henry R.J."/>
            <person name="Mitter N."/>
        </authorList>
    </citation>
    <scope>NUCLEOTIDE SEQUENCE [LARGE SCALE GENOMIC DNA]</scope>
    <source>
        <strain evidence="2">cv. Hass</strain>
    </source>
</reference>
<name>A0ACC2KRS1_PERAE</name>
<gene>
    <name evidence="1" type="ORF">MRB53_032021</name>
</gene>
<dbReference type="Proteomes" id="UP001234297">
    <property type="component" value="Chromosome 10"/>
</dbReference>
<proteinExistence type="predicted"/>
<dbReference type="EMBL" id="CM056818">
    <property type="protein sequence ID" value="KAJ8623492.1"/>
    <property type="molecule type" value="Genomic_DNA"/>
</dbReference>
<keyword evidence="2" id="KW-1185">Reference proteome</keyword>
<evidence type="ECO:0000313" key="1">
    <source>
        <dbReference type="EMBL" id="KAJ8623492.1"/>
    </source>
</evidence>